<evidence type="ECO:0000313" key="4">
    <source>
        <dbReference type="Proteomes" id="UP000185812"/>
    </source>
</evidence>
<comment type="similarity">
    <text evidence="1 2">Belongs to the enoyl-CoA hydratase/isomerase family.</text>
</comment>
<dbReference type="InterPro" id="IPR018376">
    <property type="entry name" value="Enoyl-CoA_hyd/isom_CS"/>
</dbReference>
<dbReference type="Pfam" id="PF00378">
    <property type="entry name" value="ECH_1"/>
    <property type="match status" value="1"/>
</dbReference>
<evidence type="ECO:0000313" key="3">
    <source>
        <dbReference type="EMBL" id="SHK17278.1"/>
    </source>
</evidence>
<organism evidence="3 4">
    <name type="scientific">Rhodothermus profundi</name>
    <dbReference type="NCBI Taxonomy" id="633813"/>
    <lineage>
        <taxon>Bacteria</taxon>
        <taxon>Pseudomonadati</taxon>
        <taxon>Rhodothermota</taxon>
        <taxon>Rhodothermia</taxon>
        <taxon>Rhodothermales</taxon>
        <taxon>Rhodothermaceae</taxon>
        <taxon>Rhodothermus</taxon>
    </lineage>
</organism>
<dbReference type="PROSITE" id="PS00166">
    <property type="entry name" value="ENOYL_COA_HYDRATASE"/>
    <property type="match status" value="1"/>
</dbReference>
<dbReference type="GO" id="GO:0016853">
    <property type="term" value="F:isomerase activity"/>
    <property type="evidence" value="ECO:0007669"/>
    <property type="project" value="UniProtKB-KW"/>
</dbReference>
<reference evidence="4" key="1">
    <citation type="submission" date="2016-11" db="EMBL/GenBank/DDBJ databases">
        <authorList>
            <person name="Varghese N."/>
            <person name="Submissions S."/>
        </authorList>
    </citation>
    <scope>NUCLEOTIDE SEQUENCE [LARGE SCALE GENOMIC DNA]</scope>
    <source>
        <strain evidence="4">DSM 22212</strain>
    </source>
</reference>
<dbReference type="SUPFAM" id="SSF52096">
    <property type="entry name" value="ClpP/crotonase"/>
    <property type="match status" value="1"/>
</dbReference>
<dbReference type="InterPro" id="IPR014748">
    <property type="entry name" value="Enoyl-CoA_hydra_C"/>
</dbReference>
<dbReference type="CDD" id="cd06558">
    <property type="entry name" value="crotonase-like"/>
    <property type="match status" value="1"/>
</dbReference>
<keyword evidence="3" id="KW-0413">Isomerase</keyword>
<accession>A0A1M6QAU3</accession>
<dbReference type="InterPro" id="IPR001753">
    <property type="entry name" value="Enoyl-CoA_hydra/iso"/>
</dbReference>
<evidence type="ECO:0000256" key="1">
    <source>
        <dbReference type="ARBA" id="ARBA00005254"/>
    </source>
</evidence>
<dbReference type="OrthoDB" id="9775794at2"/>
<keyword evidence="4" id="KW-1185">Reference proteome</keyword>
<dbReference type="EMBL" id="FRAU01000001">
    <property type="protein sequence ID" value="SHK17278.1"/>
    <property type="molecule type" value="Genomic_DNA"/>
</dbReference>
<sequence length="264" mass="28634">MQVTMHETLLLERDGPVAVLTLNRPERRNALNRTLEKALHNALLHVRDDPDIRAIVLTGAGPDFCSGADLDAFQANPSPAFVRQHLLQVYGPLVELITSIEKPILGAINGTAAGAGCSLALACDLRIMADNASLMLAFSNIGLVPDMGATFLLVRLVGYARAFEMAAEGQRIPASRCLSWGLANRVVPADRLQEEARRWAHELAARPTLALGLTKTALHYALTASLREAVAYEALLQQQCILSNDHREGVQAFLEKRPPVFTGS</sequence>
<gene>
    <name evidence="3" type="ORF">SAMN04488087_0539</name>
</gene>
<dbReference type="Gene3D" id="1.10.12.10">
    <property type="entry name" value="Lyase 2-enoyl-coa Hydratase, Chain A, domain 2"/>
    <property type="match status" value="1"/>
</dbReference>
<dbReference type="PANTHER" id="PTHR43802:SF1">
    <property type="entry name" value="IP11341P-RELATED"/>
    <property type="match status" value="1"/>
</dbReference>
<evidence type="ECO:0000256" key="2">
    <source>
        <dbReference type="RuleBase" id="RU003707"/>
    </source>
</evidence>
<dbReference type="RefSeq" id="WP_072714392.1">
    <property type="nucleotide sequence ID" value="NZ_FRAU01000001.1"/>
</dbReference>
<dbReference type="AlphaFoldDB" id="A0A1M6QAU3"/>
<dbReference type="Proteomes" id="UP000185812">
    <property type="component" value="Unassembled WGS sequence"/>
</dbReference>
<dbReference type="InterPro" id="IPR029045">
    <property type="entry name" value="ClpP/crotonase-like_dom_sf"/>
</dbReference>
<dbReference type="PANTHER" id="PTHR43802">
    <property type="entry name" value="ENOYL-COA HYDRATASE"/>
    <property type="match status" value="1"/>
</dbReference>
<dbReference type="Gene3D" id="3.90.226.10">
    <property type="entry name" value="2-enoyl-CoA Hydratase, Chain A, domain 1"/>
    <property type="match status" value="1"/>
</dbReference>
<proteinExistence type="inferred from homology"/>
<protein>
    <submittedName>
        <fullName evidence="3">2-(1,2-epoxy-1,2-dihydrophenyl)acetyl-CoA isomerase</fullName>
    </submittedName>
</protein>
<name>A0A1M6QAU3_9BACT</name>
<dbReference type="STRING" id="633813.SAMN04488087_0539"/>